<keyword evidence="3" id="KW-1185">Reference proteome</keyword>
<dbReference type="Pfam" id="PF04965">
    <property type="entry name" value="GPW_gp25"/>
    <property type="match status" value="1"/>
</dbReference>
<gene>
    <name evidence="2" type="ORF">KE626_21930</name>
</gene>
<reference evidence="2 3" key="1">
    <citation type="submission" date="2021-04" db="EMBL/GenBank/DDBJ databases">
        <title>Chitinophaga sp. nov., isolated from the rhizosphere soil.</title>
        <authorList>
            <person name="He S."/>
        </authorList>
    </citation>
    <scope>NUCLEOTIDE SEQUENCE [LARGE SCALE GENOMIC DNA]</scope>
    <source>
        <strain evidence="2 3">2R12</strain>
    </source>
</reference>
<dbReference type="RefSeq" id="WP_211975132.1">
    <property type="nucleotide sequence ID" value="NZ_CBFHAM010000017.1"/>
</dbReference>
<dbReference type="Gene3D" id="3.10.450.40">
    <property type="match status" value="1"/>
</dbReference>
<evidence type="ECO:0000259" key="1">
    <source>
        <dbReference type="Pfam" id="PF04965"/>
    </source>
</evidence>
<dbReference type="SUPFAM" id="SSF160719">
    <property type="entry name" value="gpW/gp25-like"/>
    <property type="match status" value="1"/>
</dbReference>
<feature type="domain" description="IraD/Gp25-like" evidence="1">
    <location>
        <begin position="37"/>
        <end position="126"/>
    </location>
</feature>
<name>A0ABS5J4C3_9BACT</name>
<organism evidence="2 3">
    <name type="scientific">Chitinophaga hostae</name>
    <dbReference type="NCBI Taxonomy" id="2831022"/>
    <lineage>
        <taxon>Bacteria</taxon>
        <taxon>Pseudomonadati</taxon>
        <taxon>Bacteroidota</taxon>
        <taxon>Chitinophagia</taxon>
        <taxon>Chitinophagales</taxon>
        <taxon>Chitinophagaceae</taxon>
        <taxon>Chitinophaga</taxon>
    </lineage>
</organism>
<dbReference type="InterPro" id="IPR007048">
    <property type="entry name" value="IraD/Gp25-like"/>
</dbReference>
<sequence length="145" mass="16859">MEYLFLNPQDEQKAFLGKGWAFPPAFDRNTGKVGMAQYEEDIDQSLRILFSTSVRERVLQPEFGCNPEDYVFTALNITFLSYLEDLIRKNIAKFEPRIKVLSLVIAPTELEGMLEIKLDYVVRTTNTRYNIVYPFYKQEGTNVDV</sequence>
<evidence type="ECO:0000313" key="3">
    <source>
        <dbReference type="Proteomes" id="UP000676386"/>
    </source>
</evidence>
<accession>A0ABS5J4C3</accession>
<protein>
    <submittedName>
        <fullName evidence="2">GPW/gp25 family protein</fullName>
    </submittedName>
</protein>
<proteinExistence type="predicted"/>
<comment type="caution">
    <text evidence="2">The sequence shown here is derived from an EMBL/GenBank/DDBJ whole genome shotgun (WGS) entry which is preliminary data.</text>
</comment>
<dbReference type="EMBL" id="JAGTXB010000011">
    <property type="protein sequence ID" value="MBS0030000.1"/>
    <property type="molecule type" value="Genomic_DNA"/>
</dbReference>
<dbReference type="Proteomes" id="UP000676386">
    <property type="component" value="Unassembled WGS sequence"/>
</dbReference>
<evidence type="ECO:0000313" key="2">
    <source>
        <dbReference type="EMBL" id="MBS0030000.1"/>
    </source>
</evidence>